<dbReference type="EC" id="2.7.7.65" evidence="1"/>
<dbReference type="RefSeq" id="WP_386715767.1">
    <property type="nucleotide sequence ID" value="NZ_JBHRSZ010000002.1"/>
</dbReference>
<dbReference type="InterPro" id="IPR000160">
    <property type="entry name" value="GGDEF_dom"/>
</dbReference>
<feature type="domain" description="PAS" evidence="3">
    <location>
        <begin position="9"/>
        <end position="62"/>
    </location>
</feature>
<feature type="domain" description="GGDEF" evidence="4">
    <location>
        <begin position="176"/>
        <end position="311"/>
    </location>
</feature>
<dbReference type="EMBL" id="JBHRSZ010000002">
    <property type="protein sequence ID" value="MFC3149920.1"/>
    <property type="molecule type" value="Genomic_DNA"/>
</dbReference>
<evidence type="ECO:0000313" key="6">
    <source>
        <dbReference type="Proteomes" id="UP001595476"/>
    </source>
</evidence>
<evidence type="ECO:0000259" key="4">
    <source>
        <dbReference type="PROSITE" id="PS50887"/>
    </source>
</evidence>
<keyword evidence="5" id="KW-0548">Nucleotidyltransferase</keyword>
<keyword evidence="5" id="KW-0808">Transferase</keyword>
<dbReference type="NCBIfam" id="TIGR00229">
    <property type="entry name" value="sensory_box"/>
    <property type="match status" value="1"/>
</dbReference>
<dbReference type="NCBIfam" id="TIGR00254">
    <property type="entry name" value="GGDEF"/>
    <property type="match status" value="1"/>
</dbReference>
<dbReference type="CDD" id="cd01949">
    <property type="entry name" value="GGDEF"/>
    <property type="match status" value="1"/>
</dbReference>
<evidence type="ECO:0000256" key="2">
    <source>
        <dbReference type="ARBA" id="ARBA00034247"/>
    </source>
</evidence>
<dbReference type="Gene3D" id="3.30.450.20">
    <property type="entry name" value="PAS domain"/>
    <property type="match status" value="1"/>
</dbReference>
<dbReference type="PANTHER" id="PTHR45138:SF9">
    <property type="entry name" value="DIGUANYLATE CYCLASE DGCM-RELATED"/>
    <property type="match status" value="1"/>
</dbReference>
<sequence length="312" mass="35347">MAKQPEMTLEFLFREVLDSVPDSFGILNSDRNVVYCNDTFASTFGVSKEEAIGKNHKELLEIAWNSNSGVNIEADDFSTWFDELIKTQQSTPISHFESDMKDGRWYKMTRINLKNGYMLAFGVDITDLKNTQKSLEEANQRIEHLANTDQLTGVNNRRAFDLLSVQEIERAIRYRQSLSLLALDIDFFKSINDNYGHEGGDDVLREFARLCGTLLRQSDSLCRIGGEEFAVLLPMSDRAAAHSIAERIRSHVEKHAFPLIHLNQTINITVSVGISYLIDTDRGIKELLARADSALYQAKGNGRNQVIEFSPF</sequence>
<protein>
    <recommendedName>
        <fullName evidence="1">diguanylate cyclase</fullName>
        <ecNumber evidence="1">2.7.7.65</ecNumber>
    </recommendedName>
</protein>
<comment type="catalytic activity">
    <reaction evidence="2">
        <text>2 GTP = 3',3'-c-di-GMP + 2 diphosphate</text>
        <dbReference type="Rhea" id="RHEA:24898"/>
        <dbReference type="ChEBI" id="CHEBI:33019"/>
        <dbReference type="ChEBI" id="CHEBI:37565"/>
        <dbReference type="ChEBI" id="CHEBI:58805"/>
        <dbReference type="EC" id="2.7.7.65"/>
    </reaction>
</comment>
<proteinExistence type="predicted"/>
<dbReference type="Pfam" id="PF00990">
    <property type="entry name" value="GGDEF"/>
    <property type="match status" value="1"/>
</dbReference>
<dbReference type="PANTHER" id="PTHR45138">
    <property type="entry name" value="REGULATORY COMPONENTS OF SENSORY TRANSDUCTION SYSTEM"/>
    <property type="match status" value="1"/>
</dbReference>
<name>A0ABV7HBY7_9GAMM</name>
<accession>A0ABV7HBY7</accession>
<reference evidence="6" key="1">
    <citation type="journal article" date="2019" name="Int. J. Syst. Evol. Microbiol.">
        <title>The Global Catalogue of Microorganisms (GCM) 10K type strain sequencing project: providing services to taxonomists for standard genome sequencing and annotation.</title>
        <authorList>
            <consortium name="The Broad Institute Genomics Platform"/>
            <consortium name="The Broad Institute Genome Sequencing Center for Infectious Disease"/>
            <person name="Wu L."/>
            <person name="Ma J."/>
        </authorList>
    </citation>
    <scope>NUCLEOTIDE SEQUENCE [LARGE SCALE GENOMIC DNA]</scope>
    <source>
        <strain evidence="6">KCTC 52438</strain>
    </source>
</reference>
<dbReference type="SMART" id="SM00267">
    <property type="entry name" value="GGDEF"/>
    <property type="match status" value="1"/>
</dbReference>
<dbReference type="CDD" id="cd00130">
    <property type="entry name" value="PAS"/>
    <property type="match status" value="1"/>
</dbReference>
<dbReference type="InterPro" id="IPR035965">
    <property type="entry name" value="PAS-like_dom_sf"/>
</dbReference>
<dbReference type="InterPro" id="IPR050469">
    <property type="entry name" value="Diguanylate_Cyclase"/>
</dbReference>
<evidence type="ECO:0000256" key="1">
    <source>
        <dbReference type="ARBA" id="ARBA00012528"/>
    </source>
</evidence>
<dbReference type="GO" id="GO:0052621">
    <property type="term" value="F:diguanylate cyclase activity"/>
    <property type="evidence" value="ECO:0007669"/>
    <property type="project" value="UniProtKB-EC"/>
</dbReference>
<gene>
    <name evidence="5" type="ORF">ACFOEK_02655</name>
</gene>
<dbReference type="InterPro" id="IPR013656">
    <property type="entry name" value="PAS_4"/>
</dbReference>
<dbReference type="Pfam" id="PF08448">
    <property type="entry name" value="PAS_4"/>
    <property type="match status" value="1"/>
</dbReference>
<dbReference type="Proteomes" id="UP001595476">
    <property type="component" value="Unassembled WGS sequence"/>
</dbReference>
<dbReference type="InterPro" id="IPR043128">
    <property type="entry name" value="Rev_trsase/Diguanyl_cyclase"/>
</dbReference>
<evidence type="ECO:0000313" key="5">
    <source>
        <dbReference type="EMBL" id="MFC3149920.1"/>
    </source>
</evidence>
<dbReference type="Gene3D" id="3.30.70.270">
    <property type="match status" value="1"/>
</dbReference>
<dbReference type="SUPFAM" id="SSF55073">
    <property type="entry name" value="Nucleotide cyclase"/>
    <property type="match status" value="1"/>
</dbReference>
<dbReference type="SUPFAM" id="SSF55785">
    <property type="entry name" value="PYP-like sensor domain (PAS domain)"/>
    <property type="match status" value="1"/>
</dbReference>
<evidence type="ECO:0000259" key="3">
    <source>
        <dbReference type="PROSITE" id="PS50112"/>
    </source>
</evidence>
<dbReference type="PROSITE" id="PS50887">
    <property type="entry name" value="GGDEF"/>
    <property type="match status" value="1"/>
</dbReference>
<dbReference type="InterPro" id="IPR029787">
    <property type="entry name" value="Nucleotide_cyclase"/>
</dbReference>
<organism evidence="5 6">
    <name type="scientific">Litoribrevibacter euphylliae</name>
    <dbReference type="NCBI Taxonomy" id="1834034"/>
    <lineage>
        <taxon>Bacteria</taxon>
        <taxon>Pseudomonadati</taxon>
        <taxon>Pseudomonadota</taxon>
        <taxon>Gammaproteobacteria</taxon>
        <taxon>Oceanospirillales</taxon>
        <taxon>Oceanospirillaceae</taxon>
        <taxon>Litoribrevibacter</taxon>
    </lineage>
</organism>
<comment type="caution">
    <text evidence="5">The sequence shown here is derived from an EMBL/GenBank/DDBJ whole genome shotgun (WGS) entry which is preliminary data.</text>
</comment>
<dbReference type="InterPro" id="IPR000014">
    <property type="entry name" value="PAS"/>
</dbReference>
<keyword evidence="6" id="KW-1185">Reference proteome</keyword>
<dbReference type="PROSITE" id="PS50112">
    <property type="entry name" value="PAS"/>
    <property type="match status" value="1"/>
</dbReference>